<dbReference type="AlphaFoldDB" id="A0A0D9NPV2"/>
<evidence type="ECO:0000313" key="2">
    <source>
        <dbReference type="EMBL" id="KJK74630.1"/>
    </source>
</evidence>
<proteinExistence type="predicted"/>
<organism evidence="2 3">
    <name type="scientific">Metarhizium anisopliae BRIP 53293</name>
    <dbReference type="NCBI Taxonomy" id="1291518"/>
    <lineage>
        <taxon>Eukaryota</taxon>
        <taxon>Fungi</taxon>
        <taxon>Dikarya</taxon>
        <taxon>Ascomycota</taxon>
        <taxon>Pezizomycotina</taxon>
        <taxon>Sordariomycetes</taxon>
        <taxon>Hypocreomycetidae</taxon>
        <taxon>Hypocreales</taxon>
        <taxon>Clavicipitaceae</taxon>
        <taxon>Metarhizium</taxon>
    </lineage>
</organism>
<keyword evidence="1" id="KW-0732">Signal</keyword>
<dbReference type="Proteomes" id="UP000054544">
    <property type="component" value="Unassembled WGS sequence"/>
</dbReference>
<evidence type="ECO:0000313" key="3">
    <source>
        <dbReference type="Proteomes" id="UP000054544"/>
    </source>
</evidence>
<evidence type="ECO:0000256" key="1">
    <source>
        <dbReference type="SAM" id="SignalP"/>
    </source>
</evidence>
<dbReference type="EMBL" id="KE384756">
    <property type="protein sequence ID" value="KJK74630.1"/>
    <property type="molecule type" value="Genomic_DNA"/>
</dbReference>
<feature type="chain" id="PRO_5002341721" evidence="1">
    <location>
        <begin position="20"/>
        <end position="113"/>
    </location>
</feature>
<name>A0A0D9NPV2_METAN</name>
<protein>
    <submittedName>
        <fullName evidence="2">Uncharacterized protein</fullName>
    </submittedName>
</protein>
<feature type="signal peptide" evidence="1">
    <location>
        <begin position="1"/>
        <end position="19"/>
    </location>
</feature>
<accession>A0A0D9NPV2</accession>
<reference evidence="3" key="1">
    <citation type="journal article" date="2014" name="BMC Genomics">
        <title>The genome sequence of the biocontrol fungus Metarhizium anisopliae and comparative genomics of Metarhizium species.</title>
        <authorList>
            <person name="Pattemore J.A."/>
            <person name="Hane J.K."/>
            <person name="Williams A.H."/>
            <person name="Wilson B.A."/>
            <person name="Stodart B.J."/>
            <person name="Ash G.J."/>
        </authorList>
    </citation>
    <scope>NUCLEOTIDE SEQUENCE [LARGE SCALE GENOMIC DNA]</scope>
    <source>
        <strain evidence="3">BRIP 53293</strain>
    </source>
</reference>
<sequence>MKLIQLVCRLSAWLPLVLAENHYIYDINIRAPLNNGVKVSVKTDDPDHRGFQICAYSYDGTKICTPAPAPEGLVDLDLTSGPDDEHYTLYYEDRDSQTLAIYEHYHWHLQSEL</sequence>
<gene>
    <name evidence="2" type="ORF">H634G_10159</name>
</gene>
<keyword evidence="3" id="KW-1185">Reference proteome</keyword>